<accession>A0A9D1SF05</accession>
<name>A0A9D1SF05_9FIRM</name>
<evidence type="ECO:0000313" key="2">
    <source>
        <dbReference type="Proteomes" id="UP000824109"/>
    </source>
</evidence>
<proteinExistence type="predicted"/>
<protein>
    <submittedName>
        <fullName evidence="1">Uncharacterized protein</fullName>
    </submittedName>
</protein>
<sequence>MVKYDTPNIEITYFDELIGMTNTAMVSDPTRTAAQNMNEAAFMQNGPINAAAARTVRVQTILQFNTE</sequence>
<gene>
    <name evidence="1" type="ORF">IAA61_07890</name>
</gene>
<evidence type="ECO:0000313" key="1">
    <source>
        <dbReference type="EMBL" id="HIU57711.1"/>
    </source>
</evidence>
<dbReference type="EMBL" id="DVNB01000083">
    <property type="protein sequence ID" value="HIU57711.1"/>
    <property type="molecule type" value="Genomic_DNA"/>
</dbReference>
<comment type="caution">
    <text evidence="1">The sequence shown here is derived from an EMBL/GenBank/DDBJ whole genome shotgun (WGS) entry which is preliminary data.</text>
</comment>
<dbReference type="AlphaFoldDB" id="A0A9D1SF05"/>
<organism evidence="1 2">
    <name type="scientific">Candidatus Ornithomonoglobus merdipullorum</name>
    <dbReference type="NCBI Taxonomy" id="2840895"/>
    <lineage>
        <taxon>Bacteria</taxon>
        <taxon>Bacillati</taxon>
        <taxon>Bacillota</taxon>
        <taxon>Clostridia</taxon>
        <taxon>Candidatus Ornithomonoglobus</taxon>
    </lineage>
</organism>
<reference evidence="1" key="1">
    <citation type="submission" date="2020-10" db="EMBL/GenBank/DDBJ databases">
        <authorList>
            <person name="Gilroy R."/>
        </authorList>
    </citation>
    <scope>NUCLEOTIDE SEQUENCE</scope>
    <source>
        <strain evidence="1">USAMLcec3-3695</strain>
    </source>
</reference>
<dbReference type="Proteomes" id="UP000824109">
    <property type="component" value="Unassembled WGS sequence"/>
</dbReference>
<reference evidence="1" key="2">
    <citation type="journal article" date="2021" name="PeerJ">
        <title>Extensive microbial diversity within the chicken gut microbiome revealed by metagenomics and culture.</title>
        <authorList>
            <person name="Gilroy R."/>
            <person name="Ravi A."/>
            <person name="Getino M."/>
            <person name="Pursley I."/>
            <person name="Horton D.L."/>
            <person name="Alikhan N.F."/>
            <person name="Baker D."/>
            <person name="Gharbi K."/>
            <person name="Hall N."/>
            <person name="Watson M."/>
            <person name="Adriaenssens E.M."/>
            <person name="Foster-Nyarko E."/>
            <person name="Jarju S."/>
            <person name="Secka A."/>
            <person name="Antonio M."/>
            <person name="Oren A."/>
            <person name="Chaudhuri R.R."/>
            <person name="La Ragione R."/>
            <person name="Hildebrand F."/>
            <person name="Pallen M.J."/>
        </authorList>
    </citation>
    <scope>NUCLEOTIDE SEQUENCE</scope>
    <source>
        <strain evidence="1">USAMLcec3-3695</strain>
    </source>
</reference>